<evidence type="ECO:0000313" key="3">
    <source>
        <dbReference type="Proteomes" id="UP000199088"/>
    </source>
</evidence>
<keyword evidence="3" id="KW-1185">Reference proteome</keyword>
<dbReference type="GO" id="GO:0016747">
    <property type="term" value="F:acyltransferase activity, transferring groups other than amino-acyl groups"/>
    <property type="evidence" value="ECO:0007669"/>
    <property type="project" value="InterPro"/>
</dbReference>
<sequence>MELRTLPTANLTAAERTALRDLLDGAFAGDDPFDDEDWGHALGGVHVLASRDGELLGHAAVVGRQLIAGGRTLRTGYVEAVAVAAAARRQGIAGALMAEVERLIRGGFELGALAASADGAALYDARGWTRWTGPLRCLTPDGVVDGDGSWVYVLPVPGIDAGTGDLPLICDWRRGSLW</sequence>
<accession>A0A1H0U6C8</accession>
<gene>
    <name evidence="2" type="ORF">SAMN05660199_04397</name>
</gene>
<protein>
    <submittedName>
        <fullName evidence="2">Aminoglycoside 2'-N-acetyltransferase I</fullName>
    </submittedName>
</protein>
<dbReference type="Gene3D" id="3.40.630.30">
    <property type="match status" value="1"/>
</dbReference>
<dbReference type="InterPro" id="IPR000182">
    <property type="entry name" value="GNAT_dom"/>
</dbReference>
<dbReference type="InterPro" id="IPR016181">
    <property type="entry name" value="Acyl_CoA_acyltransferase"/>
</dbReference>
<dbReference type="Pfam" id="PF13527">
    <property type="entry name" value="Acetyltransf_9"/>
    <property type="match status" value="1"/>
</dbReference>
<dbReference type="RefSeq" id="WP_207500803.1">
    <property type="nucleotide sequence ID" value="NZ_FNIR01000018.1"/>
</dbReference>
<dbReference type="PROSITE" id="PS51186">
    <property type="entry name" value="GNAT"/>
    <property type="match status" value="1"/>
</dbReference>
<proteinExistence type="predicted"/>
<dbReference type="Proteomes" id="UP000199088">
    <property type="component" value="Unassembled WGS sequence"/>
</dbReference>
<feature type="domain" description="N-acetyltransferase" evidence="1">
    <location>
        <begin position="1"/>
        <end position="157"/>
    </location>
</feature>
<keyword evidence="2" id="KW-0808">Transferase</keyword>
<dbReference type="SUPFAM" id="SSF55729">
    <property type="entry name" value="Acyl-CoA N-acyltransferases (Nat)"/>
    <property type="match status" value="1"/>
</dbReference>
<evidence type="ECO:0000259" key="1">
    <source>
        <dbReference type="PROSITE" id="PS51186"/>
    </source>
</evidence>
<dbReference type="AlphaFoldDB" id="A0A1H0U6C8"/>
<reference evidence="3" key="1">
    <citation type="submission" date="2016-10" db="EMBL/GenBank/DDBJ databases">
        <authorList>
            <person name="Varghese N."/>
            <person name="Submissions S."/>
        </authorList>
    </citation>
    <scope>NUCLEOTIDE SEQUENCE [LARGE SCALE GENOMIC DNA]</scope>
    <source>
        <strain evidence="3">DSM 45843</strain>
    </source>
</reference>
<dbReference type="EMBL" id="FNIR01000018">
    <property type="protein sequence ID" value="SDP61753.1"/>
    <property type="molecule type" value="Genomic_DNA"/>
</dbReference>
<dbReference type="STRING" id="1052260.SAMN05660199_04397"/>
<name>A0A1H0U6C8_9ACTN</name>
<organism evidence="2 3">
    <name type="scientific">Klenkia soli</name>
    <dbReference type="NCBI Taxonomy" id="1052260"/>
    <lineage>
        <taxon>Bacteria</taxon>
        <taxon>Bacillati</taxon>
        <taxon>Actinomycetota</taxon>
        <taxon>Actinomycetes</taxon>
        <taxon>Geodermatophilales</taxon>
        <taxon>Geodermatophilaceae</taxon>
        <taxon>Klenkia</taxon>
    </lineage>
</organism>
<evidence type="ECO:0000313" key="2">
    <source>
        <dbReference type="EMBL" id="SDP61753.1"/>
    </source>
</evidence>